<dbReference type="EMBL" id="OJIN01000219">
    <property type="protein sequence ID" value="SPD75779.1"/>
    <property type="molecule type" value="Genomic_DNA"/>
</dbReference>
<feature type="transmembrane region" description="Helical" evidence="1">
    <location>
        <begin position="405"/>
        <end position="426"/>
    </location>
</feature>
<accession>A0A445N253</accession>
<dbReference type="PANTHER" id="PTHR43081">
    <property type="entry name" value="ADENYLATE CYCLASE, TERMINAL-DIFFERENTIATION SPECIFIC-RELATED"/>
    <property type="match status" value="1"/>
</dbReference>
<dbReference type="GO" id="GO:0009190">
    <property type="term" value="P:cyclic nucleotide biosynthetic process"/>
    <property type="evidence" value="ECO:0007669"/>
    <property type="project" value="InterPro"/>
</dbReference>
<feature type="transmembrane region" description="Helical" evidence="1">
    <location>
        <begin position="379"/>
        <end position="398"/>
    </location>
</feature>
<dbReference type="SUPFAM" id="SSF55073">
    <property type="entry name" value="Nucleotide cyclase"/>
    <property type="match status" value="1"/>
</dbReference>
<evidence type="ECO:0000259" key="2">
    <source>
        <dbReference type="PROSITE" id="PS50125"/>
    </source>
</evidence>
<dbReference type="GO" id="GO:0004016">
    <property type="term" value="F:adenylate cyclase activity"/>
    <property type="evidence" value="ECO:0007669"/>
    <property type="project" value="UniProtKB-ARBA"/>
</dbReference>
<dbReference type="InterPro" id="IPR050697">
    <property type="entry name" value="Adenylyl/Guanylyl_Cyclase_3/4"/>
</dbReference>
<dbReference type="PANTHER" id="PTHR43081:SF1">
    <property type="entry name" value="ADENYLATE CYCLASE, TERMINAL-DIFFERENTIATION SPECIFIC"/>
    <property type="match status" value="1"/>
</dbReference>
<name>A0A445N253_9BACT</name>
<dbReference type="AlphaFoldDB" id="A0A445N253"/>
<dbReference type="SMART" id="SM00044">
    <property type="entry name" value="CYCc"/>
    <property type="match status" value="1"/>
</dbReference>
<dbReference type="CDD" id="cd07302">
    <property type="entry name" value="CHD"/>
    <property type="match status" value="1"/>
</dbReference>
<dbReference type="InterPro" id="IPR001054">
    <property type="entry name" value="A/G_cyclase"/>
</dbReference>
<dbReference type="GO" id="GO:0035556">
    <property type="term" value="P:intracellular signal transduction"/>
    <property type="evidence" value="ECO:0007669"/>
    <property type="project" value="InterPro"/>
</dbReference>
<evidence type="ECO:0000313" key="3">
    <source>
        <dbReference type="EMBL" id="SPD75779.1"/>
    </source>
</evidence>
<keyword evidence="1" id="KW-0472">Membrane</keyword>
<proteinExistence type="predicted"/>
<dbReference type="Pfam" id="PF05226">
    <property type="entry name" value="CHASE2"/>
    <property type="match status" value="1"/>
</dbReference>
<dbReference type="PROSITE" id="PS50125">
    <property type="entry name" value="GUANYLATE_CYCLASE_2"/>
    <property type="match status" value="1"/>
</dbReference>
<organism evidence="3">
    <name type="scientific">uncultured Desulfobacterium sp</name>
    <dbReference type="NCBI Taxonomy" id="201089"/>
    <lineage>
        <taxon>Bacteria</taxon>
        <taxon>Pseudomonadati</taxon>
        <taxon>Thermodesulfobacteriota</taxon>
        <taxon>Desulfobacteria</taxon>
        <taxon>Desulfobacterales</taxon>
        <taxon>Desulfobacteriaceae</taxon>
        <taxon>Desulfobacterium</taxon>
        <taxon>environmental samples</taxon>
    </lineage>
</organism>
<dbReference type="SMART" id="SM01080">
    <property type="entry name" value="CHASE2"/>
    <property type="match status" value="1"/>
</dbReference>
<dbReference type="Pfam" id="PF00211">
    <property type="entry name" value="Guanylate_cyc"/>
    <property type="match status" value="1"/>
</dbReference>
<keyword evidence="1" id="KW-1133">Transmembrane helix</keyword>
<dbReference type="InterPro" id="IPR007890">
    <property type="entry name" value="CHASE2"/>
</dbReference>
<keyword evidence="1" id="KW-0812">Transmembrane</keyword>
<evidence type="ECO:0000256" key="1">
    <source>
        <dbReference type="SAM" id="Phobius"/>
    </source>
</evidence>
<feature type="domain" description="Guanylate cyclase" evidence="2">
    <location>
        <begin position="498"/>
        <end position="627"/>
    </location>
</feature>
<dbReference type="Gene3D" id="3.30.70.1230">
    <property type="entry name" value="Nucleotide cyclase"/>
    <property type="match status" value="1"/>
</dbReference>
<feature type="transmembrane region" description="Helical" evidence="1">
    <location>
        <begin position="432"/>
        <end position="456"/>
    </location>
</feature>
<sequence length="750" mass="83202">MSRAKKALVGGLLTGIFGLVLIPFMCGLEEDTGLDLLFKLRGKRPAPSDVVIVTLDKESALSLGLPPEPYKWPRSLHARLVDNLVEKGVAAIAFDMIFKEPGTVEMDNLFAQAIRGAGNVVLCEQIDGDILPLTDHNGVRTAELKIESIIETIPSIADAAIALAPFPLPKVPVKISQYWNFKHGAGDIPTFPVITFQVFALKEYDNLLRILKKYDPALTDSLPKEKNDAISDKQIQSLILTLRDTFRREPGLADKVLEGLEKELASADSGKNHSVLRSILEMYRAEDSLYLDFYGPSGTILTIPYYRLVQVPEAYFYEASLPDLRDKAVFVGLSERMRPEEKDGFYTTYSQVSGVDISGVEIAATAFANLLENRHARPFSAPAHIVTVIIWGLILGISCRFFSNIVGAIGVVGMSALYVVNAHYQFKASGLWSPIVTPIFIQAPLAYLGTALWKYVETYKEKQNARKALGYYVPGKVAEQLVKGAPDIRSSREIFEGTCLCTDMESYTTLSETLDPQSLGKLMNEYFDAVFEPVKRYKGTVSEVVGDSMIAVWPSNHLKASDRVQACLAALAINNAMHGPGNNNIVTRLPTRIGLHTGHMMVANIGAMDRYEYNPVGDIINTASRIEGLNRHLGTRILTSREVVNDLNEFMTREIGEFILSGKSRPVVIYELMCSEEEAGEREMAICKLFSLGLKAYKSQEWKEGIKIFSDIMKENGEDGPSRFYLGLCEKYENNMPGEMWDGVVRMGEK</sequence>
<gene>
    <name evidence="3" type="ORF">PITCH_A740001</name>
</gene>
<dbReference type="InterPro" id="IPR029787">
    <property type="entry name" value="Nucleotide_cyclase"/>
</dbReference>
<protein>
    <submittedName>
        <fullName evidence="3">Adenylate/guanylate cyclase with Chase sensor</fullName>
    </submittedName>
</protein>
<reference evidence="3" key="1">
    <citation type="submission" date="2018-01" db="EMBL/GenBank/DDBJ databases">
        <authorList>
            <person name="Regsiter A."/>
            <person name="William W."/>
        </authorList>
    </citation>
    <scope>NUCLEOTIDE SEQUENCE</scope>
    <source>
        <strain evidence="3">TRIP AH-1</strain>
    </source>
</reference>